<dbReference type="AlphaFoldDB" id="A0A9P5H6L2"/>
<evidence type="ECO:0000313" key="2">
    <source>
        <dbReference type="EMBL" id="KAF7544993.1"/>
    </source>
</evidence>
<reference evidence="2" key="1">
    <citation type="submission" date="2020-03" db="EMBL/GenBank/DDBJ databases">
        <title>Draft Genome Sequence of Cylindrodendrum hubeiense.</title>
        <authorList>
            <person name="Buettner E."/>
            <person name="Kellner H."/>
        </authorList>
    </citation>
    <scope>NUCLEOTIDE SEQUENCE</scope>
    <source>
        <strain evidence="2">IHI 201604</strain>
    </source>
</reference>
<dbReference type="OrthoDB" id="8922241at2759"/>
<evidence type="ECO:0000313" key="3">
    <source>
        <dbReference type="Proteomes" id="UP000722485"/>
    </source>
</evidence>
<accession>A0A9P5H6L2</accession>
<protein>
    <submittedName>
        <fullName evidence="2">Uncharacterized protein</fullName>
    </submittedName>
</protein>
<dbReference type="EMBL" id="JAANBB010000275">
    <property type="protein sequence ID" value="KAF7544993.1"/>
    <property type="molecule type" value="Genomic_DNA"/>
</dbReference>
<name>A0A9P5H6L2_9HYPO</name>
<evidence type="ECO:0000256" key="1">
    <source>
        <dbReference type="SAM" id="MobiDB-lite"/>
    </source>
</evidence>
<keyword evidence="3" id="KW-1185">Reference proteome</keyword>
<comment type="caution">
    <text evidence="2">The sequence shown here is derived from an EMBL/GenBank/DDBJ whole genome shotgun (WGS) entry which is preliminary data.</text>
</comment>
<proteinExistence type="predicted"/>
<feature type="region of interest" description="Disordered" evidence="1">
    <location>
        <begin position="18"/>
        <end position="146"/>
    </location>
</feature>
<dbReference type="Proteomes" id="UP000722485">
    <property type="component" value="Unassembled WGS sequence"/>
</dbReference>
<feature type="compositionally biased region" description="Polar residues" evidence="1">
    <location>
        <begin position="72"/>
        <end position="83"/>
    </location>
</feature>
<feature type="compositionally biased region" description="Basic and acidic residues" evidence="1">
    <location>
        <begin position="45"/>
        <end position="69"/>
    </location>
</feature>
<gene>
    <name evidence="2" type="ORF">G7Z17_g9524</name>
</gene>
<organism evidence="2 3">
    <name type="scientific">Cylindrodendrum hubeiense</name>
    <dbReference type="NCBI Taxonomy" id="595255"/>
    <lineage>
        <taxon>Eukaryota</taxon>
        <taxon>Fungi</taxon>
        <taxon>Dikarya</taxon>
        <taxon>Ascomycota</taxon>
        <taxon>Pezizomycotina</taxon>
        <taxon>Sordariomycetes</taxon>
        <taxon>Hypocreomycetidae</taxon>
        <taxon>Hypocreales</taxon>
        <taxon>Nectriaceae</taxon>
        <taxon>Cylindrodendrum</taxon>
    </lineage>
</organism>
<sequence>MYHSSIEIAEGLPEGQAYNEGYASRSQPWASHGTPRAYEPMQPEPRFDDARNKPFDNRFHSINRQEYHLGDNGNSDSAENCQQYYWAPHKNGGGAPADGLPMSPVGTSSISSSPREESYSWPNAAESSERRTCHCGKAFRRPSDLA</sequence>